<dbReference type="RefSeq" id="WP_150067847.1">
    <property type="nucleotide sequence ID" value="NZ_VWPH01000007.1"/>
</dbReference>
<comment type="caution">
    <text evidence="5">The sequence shown here is derived from an EMBL/GenBank/DDBJ whole genome shotgun (WGS) entry which is preliminary data.</text>
</comment>
<gene>
    <name evidence="5" type="ORF">F1721_18010</name>
</gene>
<evidence type="ECO:0000259" key="4">
    <source>
        <dbReference type="PROSITE" id="PS51755"/>
    </source>
</evidence>
<dbReference type="GO" id="GO:0006355">
    <property type="term" value="P:regulation of DNA-templated transcription"/>
    <property type="evidence" value="ECO:0007669"/>
    <property type="project" value="InterPro"/>
</dbReference>
<protein>
    <submittedName>
        <fullName evidence="5">AfsR/SARP family transcriptional regulator</fullName>
    </submittedName>
</protein>
<dbReference type="SUPFAM" id="SSF46894">
    <property type="entry name" value="C-terminal effector domain of the bipartite response regulators"/>
    <property type="match status" value="1"/>
</dbReference>
<dbReference type="InterPro" id="IPR036388">
    <property type="entry name" value="WH-like_DNA-bd_sf"/>
</dbReference>
<evidence type="ECO:0000256" key="2">
    <source>
        <dbReference type="ARBA" id="ARBA00023125"/>
    </source>
</evidence>
<dbReference type="InterPro" id="IPR058852">
    <property type="entry name" value="HTH_77"/>
</dbReference>
<dbReference type="Pfam" id="PF13424">
    <property type="entry name" value="TPR_12"/>
    <property type="match status" value="1"/>
</dbReference>
<dbReference type="InterPro" id="IPR016032">
    <property type="entry name" value="Sig_transdc_resp-reg_C-effctor"/>
</dbReference>
<keyword evidence="6" id="KW-1185">Reference proteome</keyword>
<dbReference type="EMBL" id="VWPH01000007">
    <property type="protein sequence ID" value="KAA5832862.1"/>
    <property type="molecule type" value="Genomic_DNA"/>
</dbReference>
<dbReference type="PANTHER" id="PTHR47691">
    <property type="entry name" value="REGULATOR-RELATED"/>
    <property type="match status" value="1"/>
</dbReference>
<dbReference type="InterPro" id="IPR049945">
    <property type="entry name" value="AAA_22"/>
</dbReference>
<dbReference type="Pfam" id="PF03704">
    <property type="entry name" value="BTAD"/>
    <property type="match status" value="1"/>
</dbReference>
<name>A0A5M7BSU3_SACHI</name>
<dbReference type="PROSITE" id="PS51755">
    <property type="entry name" value="OMPR_PHOB"/>
    <property type="match status" value="1"/>
</dbReference>
<comment type="similarity">
    <text evidence="1">Belongs to the AfsR/DnrI/RedD regulatory family.</text>
</comment>
<dbReference type="PANTHER" id="PTHR47691:SF3">
    <property type="entry name" value="HTH-TYPE TRANSCRIPTIONAL REGULATOR RV0890C-RELATED"/>
    <property type="match status" value="1"/>
</dbReference>
<dbReference type="GO" id="GO:0000160">
    <property type="term" value="P:phosphorelay signal transduction system"/>
    <property type="evidence" value="ECO:0007669"/>
    <property type="project" value="InterPro"/>
</dbReference>
<dbReference type="CDD" id="cd15831">
    <property type="entry name" value="BTAD"/>
    <property type="match status" value="1"/>
</dbReference>
<dbReference type="InterPro" id="IPR005158">
    <property type="entry name" value="BTAD"/>
</dbReference>
<dbReference type="Pfam" id="PF00486">
    <property type="entry name" value="Trans_reg_C"/>
    <property type="match status" value="1"/>
</dbReference>
<keyword evidence="2 3" id="KW-0238">DNA-binding</keyword>
<dbReference type="PRINTS" id="PR00364">
    <property type="entry name" value="DISEASERSIST"/>
</dbReference>
<dbReference type="GO" id="GO:0016887">
    <property type="term" value="F:ATP hydrolysis activity"/>
    <property type="evidence" value="ECO:0007669"/>
    <property type="project" value="InterPro"/>
</dbReference>
<dbReference type="Pfam" id="PF25872">
    <property type="entry name" value="HTH_77"/>
    <property type="match status" value="1"/>
</dbReference>
<evidence type="ECO:0000256" key="1">
    <source>
        <dbReference type="ARBA" id="ARBA00005820"/>
    </source>
</evidence>
<dbReference type="SMART" id="SM01043">
    <property type="entry name" value="BTAD"/>
    <property type="match status" value="1"/>
</dbReference>
<sequence>MRFGVLGPLAVWTDHGAPVPVPEAKVRALLAALLVAPGRFASTDRLVEDLWGATPPGKPVPTLRAKVSQLRRALDADEPGARALLEFRSGGYRLNIDAEAVDAGRFGVLTAQARTAADARTRAAVLAEALDLWRGEAFAEFADSDFAVPARTRLHDQRLTAQEEHAAARLELGEHVEVAADLAELAARHPHRERLQAVHLRALYGAGRQAEALETYQRVRTRLADELGADPGPELSTLHSSMLRQEPGLTAARSRHNLPAAVSELIGRGSAPDEVRALLSTGRLVTLTGPGGVGKTRLGLEVARAAADSFPDGAWLVELAGSSGTAVADAVAAALGLRDETAHSPQDGAARLVEALRDQNLLLFLDNCEHVVDAAASLAERLLAAAPGVRLLVTSREPLHLPGETLWSVQPLDPPENGTPAAVRDSGAAQLFLARAASAAPDFSPQDEDAAAIAAICRRLDGLPLALELAASRVRGLGVRELAARLDDRFDLLIARNRRAPTRHQTLRAVIDWSWELLSDTEQTVLRRLASCADGCTLEAAEAICADEDLPPHAVLDALTALVDRSLLTVALPEGHPRYRLLESVAAYCRERLAEAGETDSARQRARRYHADFAERAEAGLRSAEQRTWLRRLDLELPNLRASLDDSVRHGDTGATRHLAAAASWHLFLRGRFREAHQLLACSGPDPEVAACRDALAVLSGAERKTARERPEITGPVARARAECFLEYVHLDVGDYTGPPEPLERALRVCRQAGDRWGEAAALTNLARRAIVRGELARARERATAAKALFDELGDEWGQLQAAEPLARIAEITGDYPTAERTHLDGLRTAEDLGLASDAADKLSGLGRIALLTGDLATAETRHRRAAELAAAVHDEQGLVYAEFGLALTARRRGRLDDAEQLWQRQLRWSRRAGDQPGVALALAELGFIAEQRGDADTATRFHAEGLTTAESTEDPRAIALALEGLAGAKALAGEAGEAAHLLGRAAAIREAVGAPLPPAERADVDRITARARGSAPEAFAEAYAEGRADLS</sequence>
<proteinExistence type="inferred from homology"/>
<dbReference type="SUPFAM" id="SSF52540">
    <property type="entry name" value="P-loop containing nucleoside triphosphate hydrolases"/>
    <property type="match status" value="1"/>
</dbReference>
<dbReference type="SMR" id="A0A5M7BSU3"/>
<dbReference type="Pfam" id="PF13401">
    <property type="entry name" value="AAA_22"/>
    <property type="match status" value="1"/>
</dbReference>
<evidence type="ECO:0000313" key="6">
    <source>
        <dbReference type="Proteomes" id="UP000323946"/>
    </source>
</evidence>
<dbReference type="SMART" id="SM00862">
    <property type="entry name" value="Trans_reg_C"/>
    <property type="match status" value="1"/>
</dbReference>
<evidence type="ECO:0000313" key="5">
    <source>
        <dbReference type="EMBL" id="KAA5832862.1"/>
    </source>
</evidence>
<dbReference type="SUPFAM" id="SSF48452">
    <property type="entry name" value="TPR-like"/>
    <property type="match status" value="3"/>
</dbReference>
<dbReference type="AlphaFoldDB" id="A0A5M7BSU3"/>
<dbReference type="InterPro" id="IPR027417">
    <property type="entry name" value="P-loop_NTPase"/>
</dbReference>
<evidence type="ECO:0000256" key="3">
    <source>
        <dbReference type="PROSITE-ProRule" id="PRU01091"/>
    </source>
</evidence>
<dbReference type="InterPro" id="IPR011990">
    <property type="entry name" value="TPR-like_helical_dom_sf"/>
</dbReference>
<dbReference type="InterPro" id="IPR001867">
    <property type="entry name" value="OmpR/PhoB-type_DNA-bd"/>
</dbReference>
<dbReference type="Gene3D" id="1.25.40.10">
    <property type="entry name" value="Tetratricopeptide repeat domain"/>
    <property type="match status" value="3"/>
</dbReference>
<organism evidence="5 6">
    <name type="scientific">Saccharopolyspora hirsuta</name>
    <dbReference type="NCBI Taxonomy" id="1837"/>
    <lineage>
        <taxon>Bacteria</taxon>
        <taxon>Bacillati</taxon>
        <taxon>Actinomycetota</taxon>
        <taxon>Actinomycetes</taxon>
        <taxon>Pseudonocardiales</taxon>
        <taxon>Pseudonocardiaceae</taxon>
        <taxon>Saccharopolyspora</taxon>
    </lineage>
</organism>
<dbReference type="Gene3D" id="1.10.10.10">
    <property type="entry name" value="Winged helix-like DNA-binding domain superfamily/Winged helix DNA-binding domain"/>
    <property type="match status" value="1"/>
</dbReference>
<feature type="DNA-binding region" description="OmpR/PhoB-type" evidence="3">
    <location>
        <begin position="1"/>
        <end position="96"/>
    </location>
</feature>
<dbReference type="GO" id="GO:0003677">
    <property type="term" value="F:DNA binding"/>
    <property type="evidence" value="ECO:0007669"/>
    <property type="project" value="UniProtKB-UniRule"/>
</dbReference>
<reference evidence="5 6" key="1">
    <citation type="submission" date="2019-09" db="EMBL/GenBank/DDBJ databases">
        <title>Draft genome sequence of the thermophilic Saccharopolyspora hirsuta VKM Ac-666T.</title>
        <authorList>
            <person name="Lobastova T.G."/>
            <person name="Fokina V."/>
            <person name="Bragin E.Y."/>
            <person name="Shtratnikova V.Y."/>
            <person name="Starodumova I.P."/>
            <person name="Tarlachkov S.V."/>
            <person name="Donova M.V."/>
        </authorList>
    </citation>
    <scope>NUCLEOTIDE SEQUENCE [LARGE SCALE GENOMIC DNA]</scope>
    <source>
        <strain evidence="5 6">VKM Ac-666</strain>
    </source>
</reference>
<accession>A0A5M7BSU3</accession>
<feature type="domain" description="OmpR/PhoB-type" evidence="4">
    <location>
        <begin position="1"/>
        <end position="96"/>
    </location>
</feature>
<dbReference type="Proteomes" id="UP000323946">
    <property type="component" value="Unassembled WGS sequence"/>
</dbReference>
<dbReference type="OrthoDB" id="9812579at2"/>